<dbReference type="EMBL" id="NVWI01000001">
    <property type="protein sequence ID" value="PCJ43344.1"/>
    <property type="molecule type" value="Genomic_DNA"/>
</dbReference>
<name>A0A2A5CHH8_9GAMM</name>
<reference evidence="2" key="1">
    <citation type="submission" date="2017-08" db="EMBL/GenBank/DDBJ databases">
        <title>A dynamic microbial community with high functional redundancy inhabits the cold, oxic subseafloor aquifer.</title>
        <authorList>
            <person name="Tully B.J."/>
            <person name="Wheat C.G."/>
            <person name="Glazer B.T."/>
            <person name="Huber J.A."/>
        </authorList>
    </citation>
    <scope>NUCLEOTIDE SEQUENCE [LARGE SCALE GENOMIC DNA]</scope>
</reference>
<dbReference type="Pfam" id="PF11920">
    <property type="entry name" value="DUF3438"/>
    <property type="match status" value="1"/>
</dbReference>
<dbReference type="InterPro" id="IPR021844">
    <property type="entry name" value="Integr_conj_element_PFL4704"/>
</dbReference>
<dbReference type="Proteomes" id="UP000228987">
    <property type="component" value="Unassembled WGS sequence"/>
</dbReference>
<protein>
    <submittedName>
        <fullName evidence="1">TIGR03749 family integrating conjugative element protein</fullName>
    </submittedName>
</protein>
<proteinExistence type="predicted"/>
<dbReference type="NCBIfam" id="TIGR03749">
    <property type="entry name" value="conj_TIGR03749"/>
    <property type="match status" value="1"/>
</dbReference>
<evidence type="ECO:0000313" key="2">
    <source>
        <dbReference type="Proteomes" id="UP000228987"/>
    </source>
</evidence>
<evidence type="ECO:0000313" key="1">
    <source>
        <dbReference type="EMBL" id="PCJ43344.1"/>
    </source>
</evidence>
<sequence>MKTYILIFIGVMTLGTAPFVLAQTSTPERVIWDARPIPVHVQRNHERIVHFPDEIRYWLPDSLQSKVSVIAANGVLYIRALETFPETRMRVQGLNDQQIFLLDVVANDVASINEELIVLTPDSVVNLSNNLAPEPQSQDWRVRLTRFAAQALYAPERLLVGDNAIRRVPLDITHPIPLVRTGVLEATAIASWRGGGLTVTAVKLRNLQPHTLSLTFESSKDNKAIDLSRMIRGDWLTMTVQHASLGQINQSEDTTTLYLVSQYPFVESLGFPLTDTALSGENNGG</sequence>
<gene>
    <name evidence="1" type="ORF">COA71_00265</name>
</gene>
<comment type="caution">
    <text evidence="1">The sequence shown here is derived from an EMBL/GenBank/DDBJ whole genome shotgun (WGS) entry which is preliminary data.</text>
</comment>
<dbReference type="AlphaFoldDB" id="A0A2A5CHH8"/>
<organism evidence="1 2">
    <name type="scientific">SAR86 cluster bacterium</name>
    <dbReference type="NCBI Taxonomy" id="2030880"/>
    <lineage>
        <taxon>Bacteria</taxon>
        <taxon>Pseudomonadati</taxon>
        <taxon>Pseudomonadota</taxon>
        <taxon>Gammaproteobacteria</taxon>
        <taxon>SAR86 cluster</taxon>
    </lineage>
</organism>
<accession>A0A2A5CHH8</accession>